<comment type="caution">
    <text evidence="1">The sequence shown here is derived from an EMBL/GenBank/DDBJ whole genome shotgun (WGS) entry which is preliminary data.</text>
</comment>
<evidence type="ECO:0000313" key="1">
    <source>
        <dbReference type="EMBL" id="CCH79347.1"/>
    </source>
</evidence>
<dbReference type="EMBL" id="CAJB01000353">
    <property type="protein sequence ID" value="CCH79347.1"/>
    <property type="molecule type" value="Genomic_DNA"/>
</dbReference>
<organism evidence="1 2">
    <name type="scientific">Nostocoides japonicum T1-X7</name>
    <dbReference type="NCBI Taxonomy" id="1194083"/>
    <lineage>
        <taxon>Bacteria</taxon>
        <taxon>Bacillati</taxon>
        <taxon>Actinomycetota</taxon>
        <taxon>Actinomycetes</taxon>
        <taxon>Micrococcales</taxon>
        <taxon>Intrasporangiaceae</taxon>
        <taxon>Nostocoides</taxon>
    </lineage>
</organism>
<evidence type="ECO:0000313" key="2">
    <source>
        <dbReference type="Proteomes" id="UP000035721"/>
    </source>
</evidence>
<proteinExistence type="predicted"/>
<reference evidence="1 2" key="1">
    <citation type="journal article" date="2013" name="ISME J.">
        <title>A metabolic model for members of the genus Tetrasphaera involved in enhanced biological phosphorus removal.</title>
        <authorList>
            <person name="Kristiansen R."/>
            <person name="Nguyen H.T.T."/>
            <person name="Saunders A.M."/>
            <person name="Nielsen J.L."/>
            <person name="Wimmer R."/>
            <person name="Le V.Q."/>
            <person name="McIlroy S.J."/>
            <person name="Petrovski S."/>
            <person name="Seviour R.J."/>
            <person name="Calteau A."/>
            <person name="Nielsen K.L."/>
            <person name="Nielsen P.H."/>
        </authorList>
    </citation>
    <scope>NUCLEOTIDE SEQUENCE [LARGE SCALE GENOMIC DNA]</scope>
    <source>
        <strain evidence="1 2">T1-X7</strain>
    </source>
</reference>
<keyword evidence="2" id="KW-1185">Reference proteome</keyword>
<sequence length="164" mass="17256">MGIETAAADRAGLWGRRALLILLLVFVLCGASGLLGVHSTTSSAQEDGWAVSMRYAATARAGLDVPWEVTVRHTGGFGKEITLAVTASSFDILESQGFEPEPSDETRDADTMYLTFASPPGDTLVVSFDAYIKPSAQEGRSGTVAVLTGGRRVAAVPVHTVLFP</sequence>
<accession>A0A077M2Q8</accession>
<gene>
    <name evidence="1" type="ORF">BN12_4160024</name>
</gene>
<protein>
    <submittedName>
        <fullName evidence="1">Uncharacterized protein</fullName>
    </submittedName>
</protein>
<dbReference type="AlphaFoldDB" id="A0A077M2Q8"/>
<name>A0A077M2Q8_9MICO</name>
<dbReference type="Proteomes" id="UP000035721">
    <property type="component" value="Unassembled WGS sequence"/>
</dbReference>
<dbReference type="STRING" id="1194083.BN12_4160024"/>